<feature type="region of interest" description="Disordered" evidence="1">
    <location>
        <begin position="181"/>
        <end position="203"/>
    </location>
</feature>
<dbReference type="Gene3D" id="2.20.100.10">
    <property type="entry name" value="Thrombospondin type-1 (TSP1) repeat"/>
    <property type="match status" value="1"/>
</dbReference>
<evidence type="ECO:0000313" key="3">
    <source>
        <dbReference type="Proteomes" id="UP000580250"/>
    </source>
</evidence>
<gene>
    <name evidence="2" type="ORF">MENT_LOCUS5737</name>
</gene>
<dbReference type="InterPro" id="IPR036383">
    <property type="entry name" value="TSP1_rpt_sf"/>
</dbReference>
<evidence type="ECO:0000313" key="2">
    <source>
        <dbReference type="EMBL" id="CAD2138288.1"/>
    </source>
</evidence>
<organism evidence="2 3">
    <name type="scientific">Meloidogyne enterolobii</name>
    <name type="common">Root-knot nematode worm</name>
    <name type="synonym">Meloidogyne mayaguensis</name>
    <dbReference type="NCBI Taxonomy" id="390850"/>
    <lineage>
        <taxon>Eukaryota</taxon>
        <taxon>Metazoa</taxon>
        <taxon>Ecdysozoa</taxon>
        <taxon>Nematoda</taxon>
        <taxon>Chromadorea</taxon>
        <taxon>Rhabditida</taxon>
        <taxon>Tylenchina</taxon>
        <taxon>Tylenchomorpha</taxon>
        <taxon>Tylenchoidea</taxon>
        <taxon>Meloidogynidae</taxon>
        <taxon>Meloidogyninae</taxon>
        <taxon>Meloidogyne</taxon>
    </lineage>
</organism>
<comment type="caution">
    <text evidence="2">The sequence shown here is derived from an EMBL/GenBank/DDBJ whole genome shotgun (WGS) entry which is preliminary data.</text>
</comment>
<dbReference type="EMBL" id="CAJEWN010000021">
    <property type="protein sequence ID" value="CAD2138288.1"/>
    <property type="molecule type" value="Genomic_DNA"/>
</dbReference>
<reference evidence="2 3" key="1">
    <citation type="submission" date="2020-08" db="EMBL/GenBank/DDBJ databases">
        <authorList>
            <person name="Koutsovoulos G."/>
            <person name="Danchin GJ E."/>
        </authorList>
    </citation>
    <scope>NUCLEOTIDE SEQUENCE [LARGE SCALE GENOMIC DNA]</scope>
</reference>
<accession>A0A6V7U0W0</accession>
<dbReference type="Proteomes" id="UP000580250">
    <property type="component" value="Unassembled WGS sequence"/>
</dbReference>
<proteinExistence type="predicted"/>
<evidence type="ECO:0000256" key="1">
    <source>
        <dbReference type="SAM" id="MobiDB-lite"/>
    </source>
</evidence>
<name>A0A6V7U0W0_MELEN</name>
<protein>
    <submittedName>
        <fullName evidence="2">Uncharacterized protein</fullName>
    </submittedName>
</protein>
<sequence>MRLIINYILIIFFIKTLSFTVALKCFQGITPFSSFVSLNLTIAGLYLPPDCPMPAASCMKAVDYSRQVLIYSCMTTNCTNMPLTSNSSPGISCFNSANNPFCCCTGDGCNSRFMAPYCEALGIWSNWGDWSSCPSTTTSSSTLNIRRRLRTCISYSGCDQMSQFQCIGNYSEVLPCTTSTPTTNNSTNSNTTNIPTPSATPPTINTGVGGPIVVDLVQSAKIIASGALSAGLVQSMQVNSTG</sequence>
<dbReference type="SUPFAM" id="SSF82895">
    <property type="entry name" value="TSP-1 type 1 repeat"/>
    <property type="match status" value="1"/>
</dbReference>
<dbReference type="AlphaFoldDB" id="A0A6V7U0W0"/>